<feature type="domain" description="Bacteriophage phiJL001 Gp84 C-terminal" evidence="1">
    <location>
        <begin position="436"/>
        <end position="516"/>
    </location>
</feature>
<evidence type="ECO:0000313" key="3">
    <source>
        <dbReference type="Proteomes" id="UP000589292"/>
    </source>
</evidence>
<comment type="caution">
    <text evidence="2">The sequence shown here is derived from an EMBL/GenBank/DDBJ whole genome shotgun (WGS) entry which is preliminary data.</text>
</comment>
<dbReference type="Pfam" id="PF09931">
    <property type="entry name" value="Phage_phiJL001_Gp84_N"/>
    <property type="match status" value="1"/>
</dbReference>
<dbReference type="InterPro" id="IPR011928">
    <property type="entry name" value="Phage_phiJL001_Gp84"/>
</dbReference>
<proteinExistence type="predicted"/>
<dbReference type="AlphaFoldDB" id="A0A7V8RBS0"/>
<dbReference type="EMBL" id="VDES01000001">
    <property type="protein sequence ID" value="MBA1373275.1"/>
    <property type="molecule type" value="Genomic_DNA"/>
</dbReference>
<dbReference type="Proteomes" id="UP000589292">
    <property type="component" value="Unassembled WGS sequence"/>
</dbReference>
<dbReference type="Gene3D" id="2.60.120.260">
    <property type="entry name" value="Galactose-binding domain-like"/>
    <property type="match status" value="1"/>
</dbReference>
<reference evidence="2 3" key="1">
    <citation type="journal article" date="1994" name="Int. J. Syst. Bacteriol.">
        <title>Phylogenetic positions of novel aerobic, bacteriochlorophyll a-containing bacteria and description of Roseococcus thiosulfatophilus gen. nov., sp. nov., Erythromicrobium ramosum gen. nov., sp. nov., and Erythrobacter litoralis sp. nov.</title>
        <authorList>
            <person name="Yurkov V."/>
            <person name="Stackebrandt E."/>
            <person name="Holmes A."/>
            <person name="Fuerst J.A."/>
            <person name="Hugenholtz P."/>
            <person name="Golecki J."/>
            <person name="Gad'on N."/>
            <person name="Gorlenko V.M."/>
            <person name="Kompantseva E.I."/>
            <person name="Drews G."/>
        </authorList>
    </citation>
    <scope>NUCLEOTIDE SEQUENCE [LARGE SCALE GENOMIC DNA]</scope>
    <source>
        <strain evidence="2 3">KR-99</strain>
    </source>
</reference>
<keyword evidence="3" id="KW-1185">Reference proteome</keyword>
<organism evidence="2 3">
    <name type="scientific">Sphingomonas ursincola</name>
    <dbReference type="NCBI Taxonomy" id="56361"/>
    <lineage>
        <taxon>Bacteria</taxon>
        <taxon>Pseudomonadati</taxon>
        <taxon>Pseudomonadota</taxon>
        <taxon>Alphaproteobacteria</taxon>
        <taxon>Sphingomonadales</taxon>
        <taxon>Sphingomonadaceae</taxon>
        <taxon>Sphingomonas</taxon>
    </lineage>
</organism>
<dbReference type="Pfam" id="PF09356">
    <property type="entry name" value="Phage_BR0599"/>
    <property type="match status" value="1"/>
</dbReference>
<dbReference type="InterPro" id="IPR018964">
    <property type="entry name" value="Phage_phiJL001_Gp84_C"/>
</dbReference>
<evidence type="ECO:0000259" key="1">
    <source>
        <dbReference type="Pfam" id="PF09356"/>
    </source>
</evidence>
<evidence type="ECO:0000313" key="2">
    <source>
        <dbReference type="EMBL" id="MBA1373275.1"/>
    </source>
</evidence>
<name>A0A7V8RBS0_9SPHN</name>
<dbReference type="RefSeq" id="WP_181266380.1">
    <property type="nucleotide sequence ID" value="NZ_BAAAGB010000002.1"/>
</dbReference>
<gene>
    <name evidence="2" type="ORF">FG486_02915</name>
</gene>
<dbReference type="NCBIfam" id="TIGR02218">
    <property type="entry name" value="phg_TIGR02218"/>
    <property type="match status" value="2"/>
</dbReference>
<accession>A0A7V8RBS0</accession>
<sequence length="525" mass="57072">MKSTSAALAAHLAGPVTTLATCWRISRIDGKEFFFTDHDRDLPFEGNVYKASSGYSRTAIANDAGLSVDNLDVEGVFDSEAIAEEELRAGLFDQAEVRIFLVNWADPAMGALRMRRGWFGEVVLTEQGIFRTELRGMTQALQQRIGELYSPECRADLGDHRCKVPVNPPEIARSTAYIVGDVVRVRTASGYVSETETIALSVVNPGAEAGNTNGWTITDGGFTVRSSDPIPYTGSYYFYGGPSNALARMHQDLVIPIALHESVDAAGIRVEAKWRQRTYASNNDPGAVDFIFLDDMGAVLSTSAGPLAAPTSWTLRSHIAVVPANTRFIRLRLRSERTAGSNNDGYFDDISCDLLVDQETQTLTSAAYENRVYRCVTAGTTASEPPSFDTNVGEQTADGGAVFEAEEAWSRSGIVTAVTDRAVFNATLDEPRAVDGWFAGGVLTWETGANAGRSIEVKGWTQGSGRIELFLPMGYGIEPGDAFRVHPGCDKRLDTCIDRFANVLNFRGEPYVPGQDAMMSYPDAR</sequence>
<protein>
    <submittedName>
        <fullName evidence="2">DUF2163 domain-containing protein</fullName>
    </submittedName>
</protein>